<comment type="caution">
    <text evidence="3">The sequence shown here is derived from an EMBL/GenBank/DDBJ whole genome shotgun (WGS) entry which is preliminary data.</text>
</comment>
<dbReference type="GO" id="GO:0016020">
    <property type="term" value="C:membrane"/>
    <property type="evidence" value="ECO:0007669"/>
    <property type="project" value="UniProtKB-SubCell"/>
</dbReference>
<dbReference type="EMBL" id="PSZC01000013">
    <property type="protein sequence ID" value="PPJ36530.1"/>
    <property type="molecule type" value="Genomic_DNA"/>
</dbReference>
<gene>
    <name evidence="3" type="ORF">C5E45_19055</name>
</gene>
<keyword evidence="2" id="KW-0472">Membrane</keyword>
<name>A0A2S6AMT1_9NOCA</name>
<dbReference type="AlphaFoldDB" id="A0A2S6AMT1"/>
<dbReference type="PANTHER" id="PTHR37042">
    <property type="entry name" value="OUTER MEMBRANE PROTEIN RV1973"/>
    <property type="match status" value="1"/>
</dbReference>
<protein>
    <submittedName>
        <fullName evidence="3">Mammalian cell entry protein</fullName>
    </submittedName>
</protein>
<reference evidence="3 4" key="1">
    <citation type="submission" date="2018-02" db="EMBL/GenBank/DDBJ databases">
        <title>8 Nocardia nova and 1 Nocardia cyriacigeorgica strain used for evolution to TMP-SMX.</title>
        <authorList>
            <person name="Mehta H."/>
            <person name="Weng J."/>
            <person name="Shamoo Y."/>
        </authorList>
    </citation>
    <scope>NUCLEOTIDE SEQUENCE [LARGE SCALE GENOMIC DNA]</scope>
    <source>
        <strain evidence="3 4">MDA3139</strain>
    </source>
</reference>
<accession>A0A2S6AMT1</accession>
<sequence>MPLVVVGLAAWQWKDLSDLRHDDSERAAFLTTARQGALNLTTIRWDNADSDVQRILDGSGGKFHDDFASRSASFVAVVKQAKSTSQGEITEAGIESVDHDTAQVIVAANVKTTHVGGGGGGRDQDPQSWRLRMTVHRTADRMLVTDVEFVP</sequence>
<evidence type="ECO:0000313" key="3">
    <source>
        <dbReference type="EMBL" id="PPJ36530.1"/>
    </source>
</evidence>
<dbReference type="PANTHER" id="PTHR37042:SF4">
    <property type="entry name" value="OUTER MEMBRANE PROTEIN RV1973"/>
    <property type="match status" value="1"/>
</dbReference>
<comment type="subcellular location">
    <subcellularLocation>
        <location evidence="1">Membrane</location>
    </subcellularLocation>
</comment>
<evidence type="ECO:0000256" key="1">
    <source>
        <dbReference type="ARBA" id="ARBA00004370"/>
    </source>
</evidence>
<evidence type="ECO:0000313" key="4">
    <source>
        <dbReference type="Proteomes" id="UP000239874"/>
    </source>
</evidence>
<proteinExistence type="predicted"/>
<evidence type="ECO:0000256" key="2">
    <source>
        <dbReference type="ARBA" id="ARBA00023136"/>
    </source>
</evidence>
<dbReference type="Proteomes" id="UP000239874">
    <property type="component" value="Unassembled WGS sequence"/>
</dbReference>
<organism evidence="3 4">
    <name type="scientific">Nocardia nova</name>
    <dbReference type="NCBI Taxonomy" id="37330"/>
    <lineage>
        <taxon>Bacteria</taxon>
        <taxon>Bacillati</taxon>
        <taxon>Actinomycetota</taxon>
        <taxon>Actinomycetes</taxon>
        <taxon>Mycobacteriales</taxon>
        <taxon>Nocardiaceae</taxon>
        <taxon>Nocardia</taxon>
    </lineage>
</organism>